<feature type="transmembrane region" description="Helical" evidence="7">
    <location>
        <begin position="313"/>
        <end position="330"/>
    </location>
</feature>
<gene>
    <name evidence="9" type="ORF">MPOR_02200</name>
</gene>
<keyword evidence="5 7" id="KW-1133">Transmembrane helix</keyword>
<dbReference type="AlphaFoldDB" id="A0A6N4V319"/>
<dbReference type="PROSITE" id="PS00217">
    <property type="entry name" value="SUGAR_TRANSPORT_2"/>
    <property type="match status" value="1"/>
</dbReference>
<evidence type="ECO:0000256" key="6">
    <source>
        <dbReference type="ARBA" id="ARBA00023136"/>
    </source>
</evidence>
<feature type="transmembrane region" description="Helical" evidence="7">
    <location>
        <begin position="280"/>
        <end position="301"/>
    </location>
</feature>
<keyword evidence="2" id="KW-0813">Transport</keyword>
<reference evidence="9 10" key="1">
    <citation type="journal article" date="2019" name="Emerg. Microbes Infect.">
        <title>Comprehensive subspecies identification of 175 nontuberculous mycobacteria species based on 7547 genomic profiles.</title>
        <authorList>
            <person name="Matsumoto Y."/>
            <person name="Kinjo T."/>
            <person name="Motooka D."/>
            <person name="Nabeya D."/>
            <person name="Jung N."/>
            <person name="Uechi K."/>
            <person name="Horii T."/>
            <person name="Iida T."/>
            <person name="Fujita J."/>
            <person name="Nakamura S."/>
        </authorList>
    </citation>
    <scope>NUCLEOTIDE SEQUENCE [LARGE SCALE GENOMIC DNA]</scope>
    <source>
        <strain evidence="9 10">JCM 12603</strain>
    </source>
</reference>
<feature type="domain" description="Major facilitator superfamily (MFS) profile" evidence="8">
    <location>
        <begin position="17"/>
        <end position="427"/>
    </location>
</feature>
<evidence type="ECO:0000256" key="4">
    <source>
        <dbReference type="ARBA" id="ARBA00022692"/>
    </source>
</evidence>
<feature type="transmembrane region" description="Helical" evidence="7">
    <location>
        <begin position="155"/>
        <end position="182"/>
    </location>
</feature>
<feature type="transmembrane region" description="Helical" evidence="7">
    <location>
        <begin position="54"/>
        <end position="78"/>
    </location>
</feature>
<feature type="transmembrane region" description="Helical" evidence="7">
    <location>
        <begin position="194"/>
        <end position="211"/>
    </location>
</feature>
<keyword evidence="3" id="KW-1003">Cell membrane</keyword>
<evidence type="ECO:0000256" key="3">
    <source>
        <dbReference type="ARBA" id="ARBA00022475"/>
    </source>
</evidence>
<dbReference type="InterPro" id="IPR036259">
    <property type="entry name" value="MFS_trans_sf"/>
</dbReference>
<evidence type="ECO:0000256" key="5">
    <source>
        <dbReference type="ARBA" id="ARBA00022989"/>
    </source>
</evidence>
<keyword evidence="4 7" id="KW-0812">Transmembrane</keyword>
<feature type="transmembrane region" description="Helical" evidence="7">
    <location>
        <begin position="90"/>
        <end position="108"/>
    </location>
</feature>
<dbReference type="PANTHER" id="PTHR43045">
    <property type="entry name" value="SHIKIMATE TRANSPORTER"/>
    <property type="match status" value="1"/>
</dbReference>
<accession>A0A6N4V319</accession>
<dbReference type="EMBL" id="AP022570">
    <property type="protein sequence ID" value="BBX49194.1"/>
    <property type="molecule type" value="Genomic_DNA"/>
</dbReference>
<dbReference type="Pfam" id="PF07690">
    <property type="entry name" value="MFS_1"/>
    <property type="match status" value="1"/>
</dbReference>
<feature type="transmembrane region" description="Helical" evidence="7">
    <location>
        <begin position="403"/>
        <end position="423"/>
    </location>
</feature>
<dbReference type="KEGG" id="mpof:MPOR_02200"/>
<dbReference type="InterPro" id="IPR005829">
    <property type="entry name" value="Sugar_transporter_CS"/>
</dbReference>
<proteinExistence type="predicted"/>
<dbReference type="SUPFAM" id="SSF103473">
    <property type="entry name" value="MFS general substrate transporter"/>
    <property type="match status" value="1"/>
</dbReference>
<feature type="transmembrane region" description="Helical" evidence="7">
    <location>
        <begin position="372"/>
        <end position="391"/>
    </location>
</feature>
<dbReference type="GO" id="GO:0005886">
    <property type="term" value="C:plasma membrane"/>
    <property type="evidence" value="ECO:0007669"/>
    <property type="project" value="UniProtKB-SubCell"/>
</dbReference>
<dbReference type="Proteomes" id="UP000466785">
    <property type="component" value="Chromosome"/>
</dbReference>
<protein>
    <submittedName>
        <fullName evidence="9">MFS transporter</fullName>
    </submittedName>
</protein>
<evidence type="ECO:0000259" key="8">
    <source>
        <dbReference type="PROSITE" id="PS50850"/>
    </source>
</evidence>
<organism evidence="9 10">
    <name type="scientific">Mycolicibacterium poriferae</name>
    <dbReference type="NCBI Taxonomy" id="39694"/>
    <lineage>
        <taxon>Bacteria</taxon>
        <taxon>Bacillati</taxon>
        <taxon>Actinomycetota</taxon>
        <taxon>Actinomycetes</taxon>
        <taxon>Mycobacteriales</taxon>
        <taxon>Mycobacteriaceae</taxon>
        <taxon>Mycolicibacterium</taxon>
    </lineage>
</organism>
<dbReference type="PANTHER" id="PTHR43045:SF2">
    <property type="entry name" value="INNER MEMBRANE METABOLITE TRANSPORT PROTEIN YHJE"/>
    <property type="match status" value="1"/>
</dbReference>
<feature type="transmembrane region" description="Helical" evidence="7">
    <location>
        <begin position="245"/>
        <end position="268"/>
    </location>
</feature>
<dbReference type="InterPro" id="IPR011701">
    <property type="entry name" value="MFS"/>
</dbReference>
<evidence type="ECO:0000313" key="10">
    <source>
        <dbReference type="Proteomes" id="UP000466785"/>
    </source>
</evidence>
<feature type="transmembrane region" description="Helical" evidence="7">
    <location>
        <begin position="114"/>
        <end position="143"/>
    </location>
</feature>
<evidence type="ECO:0000313" key="9">
    <source>
        <dbReference type="EMBL" id="BBX49194.1"/>
    </source>
</evidence>
<dbReference type="InterPro" id="IPR020846">
    <property type="entry name" value="MFS_dom"/>
</dbReference>
<feature type="transmembrane region" description="Helical" evidence="7">
    <location>
        <begin position="336"/>
        <end position="360"/>
    </location>
</feature>
<evidence type="ECO:0000256" key="2">
    <source>
        <dbReference type="ARBA" id="ARBA00022448"/>
    </source>
</evidence>
<comment type="subcellular location">
    <subcellularLocation>
        <location evidence="1">Cell membrane</location>
        <topology evidence="1">Multi-pass membrane protein</topology>
    </subcellularLocation>
</comment>
<evidence type="ECO:0000256" key="7">
    <source>
        <dbReference type="SAM" id="Phobius"/>
    </source>
</evidence>
<sequence length="433" mass="44788">MTPIVAASGARSQMRRVATASYVGSAIEFYDFFIYGTAAALVFPTVFFPELGHVMAVTASLGAFASAFLARPVGAAVFGHFGDRIGRTQTLVVTLLLMGVATVGVGLLPSTASIGIAAPLALIGLRLIQGFAVGGEWAGAVLLSAEHAPEGRRGFYGMFTQLGLGTALVLSNLVFLVVHTAFADSSQAFLQWGWRIPFLLSAVLIAIALYIRLTVSEPTAVGADDREALPGTPIGVLMRRQGARVLLAGGAAICAPMLVFQAGTFFTHYAADHLGYSTNLVLTVSVLGGFFAIAFAAASAISSDMWGRKRVTAWAVALAVPWSVAVFPLIETRDPAVFGVAMVATYALIGACMGPMAAFLPELFAARYRYTAAALSHTIGAIVGGALPPVLSPALLNAAGSTAVAAMMGALALLSFACVAALPETAGRRATRR</sequence>
<keyword evidence="10" id="KW-1185">Reference proteome</keyword>
<feature type="transmembrane region" description="Helical" evidence="7">
    <location>
        <begin position="21"/>
        <end position="48"/>
    </location>
</feature>
<evidence type="ECO:0000256" key="1">
    <source>
        <dbReference type="ARBA" id="ARBA00004651"/>
    </source>
</evidence>
<dbReference type="GO" id="GO:0022857">
    <property type="term" value="F:transmembrane transporter activity"/>
    <property type="evidence" value="ECO:0007669"/>
    <property type="project" value="InterPro"/>
</dbReference>
<dbReference type="PROSITE" id="PS50850">
    <property type="entry name" value="MFS"/>
    <property type="match status" value="1"/>
</dbReference>
<dbReference type="Gene3D" id="1.20.1250.20">
    <property type="entry name" value="MFS general substrate transporter like domains"/>
    <property type="match status" value="1"/>
</dbReference>
<name>A0A6N4V319_9MYCO</name>
<keyword evidence="6 7" id="KW-0472">Membrane</keyword>
<dbReference type="PROSITE" id="PS00216">
    <property type="entry name" value="SUGAR_TRANSPORT_1"/>
    <property type="match status" value="1"/>
</dbReference>